<dbReference type="EMBL" id="UIDG01000311">
    <property type="protein sequence ID" value="SUS07102.1"/>
    <property type="molecule type" value="Genomic_DNA"/>
</dbReference>
<protein>
    <submittedName>
        <fullName evidence="1">Uncharacterized protein</fullName>
    </submittedName>
</protein>
<proteinExistence type="predicted"/>
<reference evidence="1" key="1">
    <citation type="submission" date="2018-07" db="EMBL/GenBank/DDBJ databases">
        <authorList>
            <person name="Quirk P.G."/>
            <person name="Krulwich T.A."/>
        </authorList>
    </citation>
    <scope>NUCLEOTIDE SEQUENCE</scope>
</reference>
<gene>
    <name evidence="1" type="ORF">DF3PB_3790005</name>
</gene>
<organism evidence="1">
    <name type="scientific">metagenome</name>
    <dbReference type="NCBI Taxonomy" id="256318"/>
    <lineage>
        <taxon>unclassified sequences</taxon>
        <taxon>metagenomes</taxon>
    </lineage>
</organism>
<accession>A0A380TF71</accession>
<dbReference type="AlphaFoldDB" id="A0A380TF71"/>
<name>A0A380TF71_9ZZZZ</name>
<evidence type="ECO:0000313" key="1">
    <source>
        <dbReference type="EMBL" id="SUS07102.1"/>
    </source>
</evidence>
<sequence>MLHWQRSPGPRKRALNVPPIIAAGAGLSSALLAQMARPHRPPPVICYHPEAVARTGEE</sequence>